<evidence type="ECO:0000313" key="2">
    <source>
        <dbReference type="Proteomes" id="UP001485043"/>
    </source>
</evidence>
<proteinExistence type="predicted"/>
<name>A0AAW1T493_9CHLO</name>
<evidence type="ECO:0000313" key="1">
    <source>
        <dbReference type="EMBL" id="KAK9864340.1"/>
    </source>
</evidence>
<gene>
    <name evidence="1" type="ORF">WJX84_012197</name>
</gene>
<accession>A0AAW1T493</accession>
<protein>
    <submittedName>
        <fullName evidence="1">Uncharacterized protein</fullName>
    </submittedName>
</protein>
<keyword evidence="2" id="KW-1185">Reference proteome</keyword>
<comment type="caution">
    <text evidence="1">The sequence shown here is derived from an EMBL/GenBank/DDBJ whole genome shotgun (WGS) entry which is preliminary data.</text>
</comment>
<dbReference type="EMBL" id="JALJOV010000366">
    <property type="protein sequence ID" value="KAK9864340.1"/>
    <property type="molecule type" value="Genomic_DNA"/>
</dbReference>
<reference evidence="1 2" key="1">
    <citation type="journal article" date="2024" name="Nat. Commun.">
        <title>Phylogenomics reveals the evolutionary origins of lichenization in chlorophyte algae.</title>
        <authorList>
            <person name="Puginier C."/>
            <person name="Libourel C."/>
            <person name="Otte J."/>
            <person name="Skaloud P."/>
            <person name="Haon M."/>
            <person name="Grisel S."/>
            <person name="Petersen M."/>
            <person name="Berrin J.G."/>
            <person name="Delaux P.M."/>
            <person name="Dal Grande F."/>
            <person name="Keller J."/>
        </authorList>
    </citation>
    <scope>NUCLEOTIDE SEQUENCE [LARGE SCALE GENOMIC DNA]</scope>
    <source>
        <strain evidence="1 2">SAG 2523</strain>
    </source>
</reference>
<dbReference type="AlphaFoldDB" id="A0AAW1T493"/>
<dbReference type="Proteomes" id="UP001485043">
    <property type="component" value="Unassembled WGS sequence"/>
</dbReference>
<sequence>MNLMPCKDVPRHEVLPVPREKAHDFVYRYSLQSNELPIQLGQAWSVQRMAVAAIGVVTIGLLDVKEQLGIRSPPINDSAWRHDQRWLS</sequence>
<organism evidence="1 2">
    <name type="scientific">Apatococcus fuscideae</name>
    <dbReference type="NCBI Taxonomy" id="2026836"/>
    <lineage>
        <taxon>Eukaryota</taxon>
        <taxon>Viridiplantae</taxon>
        <taxon>Chlorophyta</taxon>
        <taxon>core chlorophytes</taxon>
        <taxon>Trebouxiophyceae</taxon>
        <taxon>Chlorellales</taxon>
        <taxon>Chlorellaceae</taxon>
        <taxon>Apatococcus</taxon>
    </lineage>
</organism>